<sequence length="142" mass="15856">MAVANLPDEAKLLRNFSRCQDWEQRYLYMMELGERLPPLTDEQRISANFIEGCQSQVWIAVSLNESKQLILAGDSDAGIVKGLVALVIILFQGKTVEQALATDVKHYFSSLALESHLTPSRTQGLHAMVTTLVKRFSEYAVA</sequence>
<feature type="domain" description="Fe-S metabolism associated" evidence="1">
    <location>
        <begin position="14"/>
        <end position="132"/>
    </location>
</feature>
<protein>
    <submittedName>
        <fullName evidence="2">Cysteine desulfuration protein SufE</fullName>
    </submittedName>
</protein>
<dbReference type="AlphaFoldDB" id="A0A0G4PZ78"/>
<name>A0A0G4PZ78_9GAMM</name>
<evidence type="ECO:0000313" key="3">
    <source>
        <dbReference type="Proteomes" id="UP000183920"/>
    </source>
</evidence>
<dbReference type="Pfam" id="PF02657">
    <property type="entry name" value="SufE"/>
    <property type="match status" value="1"/>
</dbReference>
<dbReference type="Proteomes" id="UP000183920">
    <property type="component" value="Unassembled WGS sequence"/>
</dbReference>
<dbReference type="SUPFAM" id="SSF82649">
    <property type="entry name" value="SufE/NifU"/>
    <property type="match status" value="1"/>
</dbReference>
<dbReference type="InterPro" id="IPR003808">
    <property type="entry name" value="Fe-S_metab-assoc_dom"/>
</dbReference>
<dbReference type="Gene3D" id="3.90.1010.10">
    <property type="match status" value="1"/>
</dbReference>
<dbReference type="NCBIfam" id="NF006792">
    <property type="entry name" value="PRK09296.1"/>
    <property type="match status" value="1"/>
</dbReference>
<dbReference type="PANTHER" id="PTHR43597">
    <property type="entry name" value="SULFUR ACCEPTOR PROTEIN CSDE"/>
    <property type="match status" value="1"/>
</dbReference>
<gene>
    <name evidence="2" type="primary">sufE</name>
    <name evidence="2" type="ORF">BN1804_00082</name>
</gene>
<proteinExistence type="predicted"/>
<dbReference type="EMBL" id="CVRY01000001">
    <property type="protein sequence ID" value="CRL58915.1"/>
    <property type="molecule type" value="Genomic_DNA"/>
</dbReference>
<reference evidence="3" key="1">
    <citation type="submission" date="2015-06" db="EMBL/GenBank/DDBJ databases">
        <authorList>
            <person name="Urmite Genomes"/>
        </authorList>
    </citation>
    <scope>NUCLEOTIDE SEQUENCE [LARGE SCALE GENOMIC DNA]</scope>
    <source>
        <strain evidence="3">CSUR P1867</strain>
    </source>
</reference>
<organism evidence="2 3">
    <name type="scientific">Proteus penneri</name>
    <dbReference type="NCBI Taxonomy" id="102862"/>
    <lineage>
        <taxon>Bacteria</taxon>
        <taxon>Pseudomonadati</taxon>
        <taxon>Pseudomonadota</taxon>
        <taxon>Gammaproteobacteria</taxon>
        <taxon>Enterobacterales</taxon>
        <taxon>Morganellaceae</taxon>
        <taxon>Proteus</taxon>
    </lineage>
</organism>
<dbReference type="RefSeq" id="WP_006537057.1">
    <property type="nucleotide sequence ID" value="NZ_CAXOKJ010000001.1"/>
</dbReference>
<evidence type="ECO:0000313" key="2">
    <source>
        <dbReference type="EMBL" id="CRL58915.1"/>
    </source>
</evidence>
<dbReference type="GeneID" id="76522737"/>
<accession>A0A0G4PZ78</accession>
<dbReference type="PANTHER" id="PTHR43597:SF3">
    <property type="entry name" value="CYSTEINE DESULFURATION PROTEIN SUFE"/>
    <property type="match status" value="1"/>
</dbReference>
<evidence type="ECO:0000259" key="1">
    <source>
        <dbReference type="Pfam" id="PF02657"/>
    </source>
</evidence>